<evidence type="ECO:0000256" key="1">
    <source>
        <dbReference type="ARBA" id="ARBA00022598"/>
    </source>
</evidence>
<proteinExistence type="predicted"/>
<dbReference type="Pfam" id="PF00501">
    <property type="entry name" value="AMP-binding"/>
    <property type="match status" value="2"/>
</dbReference>
<dbReference type="SUPFAM" id="SSF56801">
    <property type="entry name" value="Acetyl-CoA synthetase-like"/>
    <property type="match status" value="1"/>
</dbReference>
<dbReference type="AlphaFoldDB" id="A0A7R8URK4"/>
<keyword evidence="3" id="KW-0443">Lipid metabolism</keyword>
<reference evidence="6 7" key="1">
    <citation type="submission" date="2020-11" db="EMBL/GenBank/DDBJ databases">
        <authorList>
            <person name="Wallbank WR R."/>
            <person name="Pardo Diaz C."/>
            <person name="Kozak K."/>
            <person name="Martin S."/>
            <person name="Jiggins C."/>
            <person name="Moest M."/>
            <person name="Warren A I."/>
            <person name="Generalovic N T."/>
            <person name="Byers J.R.P. K."/>
            <person name="Montejo-Kovacevich G."/>
            <person name="Yen C E."/>
        </authorList>
    </citation>
    <scope>NUCLEOTIDE SEQUENCE [LARGE SCALE GENOMIC DNA]</scope>
</reference>
<keyword evidence="1" id="KW-0436">Ligase</keyword>
<dbReference type="InterPro" id="IPR000873">
    <property type="entry name" value="AMP-dep_synth/lig_dom"/>
</dbReference>
<accession>A0A7R8URK4</accession>
<dbReference type="InParanoid" id="A0A7R8URK4"/>
<evidence type="ECO:0000313" key="6">
    <source>
        <dbReference type="EMBL" id="CAD7085704.1"/>
    </source>
</evidence>
<feature type="domain" description="AMP-dependent synthetase/ligase" evidence="5">
    <location>
        <begin position="44"/>
        <end position="245"/>
    </location>
</feature>
<dbReference type="Proteomes" id="UP000594454">
    <property type="component" value="Chromosome 3"/>
</dbReference>
<feature type="domain" description="AMP-dependent synthetase/ligase" evidence="5">
    <location>
        <begin position="312"/>
        <end position="401"/>
    </location>
</feature>
<evidence type="ECO:0000313" key="7">
    <source>
        <dbReference type="Proteomes" id="UP000594454"/>
    </source>
</evidence>
<gene>
    <name evidence="6" type="ORF">HERILL_LOCUS8528</name>
</gene>
<dbReference type="GO" id="GO:0004467">
    <property type="term" value="F:long-chain fatty acid-CoA ligase activity"/>
    <property type="evidence" value="ECO:0007669"/>
    <property type="project" value="UniProtKB-EC"/>
</dbReference>
<evidence type="ECO:0000256" key="3">
    <source>
        <dbReference type="ARBA" id="ARBA00023098"/>
    </source>
</evidence>
<dbReference type="PANTHER" id="PTHR43272">
    <property type="entry name" value="LONG-CHAIN-FATTY-ACID--COA LIGASE"/>
    <property type="match status" value="1"/>
</dbReference>
<dbReference type="EC" id="6.2.1.3" evidence="4"/>
<dbReference type="PANTHER" id="PTHR43272:SF32">
    <property type="entry name" value="AMP-DEPENDENT SYNTHETASE_LIGASE DOMAIN-CONTAINING PROTEIN"/>
    <property type="match status" value="1"/>
</dbReference>
<keyword evidence="2" id="KW-0276">Fatty acid metabolism</keyword>
<dbReference type="OrthoDB" id="3633556at2759"/>
<dbReference type="Gene3D" id="3.40.50.12780">
    <property type="entry name" value="N-terminal domain of ligase-like"/>
    <property type="match status" value="2"/>
</dbReference>
<sequence length="592" mass="66126">MPEAESFVRPALYEYTADVCEPVKLRLGSSPYASQPPITIPALFNRTVNKFPDNPALSFKNESSQWQTLNYRQYQAKVHHIAKAFIKLGLQPRNTVAVISFNCPEWFYSELAAIHAGGIITGIYTTNSPEAIFHILNTSQSRILVVDDSKQMQKIRQIWSRLPNLKTVVQINGPFETDIGIEDGYYKWSDLDEVDTNDLNEELMLRINNIAVNECCSLIYTSGTVGFPKGAMLSHDNITWDRQSVPRVYEKFYERLINVESQLPIVKKALLNWARSTALSHYMNLMEGKQSDSLQYKIAKFLVLNKIKHSLGLDQAKIALIGGASVSNEIKKFFMSIDIPLSEVFGMSESTGGHCMATRDDPNVQTVGKPLVDIATKVYNPDDNGVGEICLKSRSVFMGYLNDPDKTKETIDEDGWLHTGDLGTIDDKGYVYITGRSKELIITAGGENVPPVHVENLVKKELPVLSNALLVGEKRKYLVILLTFQVETNPDTGMPSDKLLPVVREWLAGLNVSYTTVQEILDAGPCPIVLEAIEDGIARANKNAISNAQKIQKFAILPQDFSVPTGELGPTFKLKRSFVLGKYSHVIEQLYK</sequence>
<evidence type="ECO:0000256" key="4">
    <source>
        <dbReference type="ARBA" id="ARBA00026121"/>
    </source>
</evidence>
<organism evidence="6 7">
    <name type="scientific">Hermetia illucens</name>
    <name type="common">Black soldier fly</name>
    <dbReference type="NCBI Taxonomy" id="343691"/>
    <lineage>
        <taxon>Eukaryota</taxon>
        <taxon>Metazoa</taxon>
        <taxon>Ecdysozoa</taxon>
        <taxon>Arthropoda</taxon>
        <taxon>Hexapoda</taxon>
        <taxon>Insecta</taxon>
        <taxon>Pterygota</taxon>
        <taxon>Neoptera</taxon>
        <taxon>Endopterygota</taxon>
        <taxon>Diptera</taxon>
        <taxon>Brachycera</taxon>
        <taxon>Stratiomyomorpha</taxon>
        <taxon>Stratiomyidae</taxon>
        <taxon>Hermetiinae</taxon>
        <taxon>Hermetia</taxon>
    </lineage>
</organism>
<dbReference type="InterPro" id="IPR042099">
    <property type="entry name" value="ANL_N_sf"/>
</dbReference>
<protein>
    <recommendedName>
        <fullName evidence="4">long-chain-fatty-acid--CoA ligase</fullName>
        <ecNumber evidence="4">6.2.1.3</ecNumber>
    </recommendedName>
</protein>
<name>A0A7R8URK4_HERIL</name>
<evidence type="ECO:0000256" key="2">
    <source>
        <dbReference type="ARBA" id="ARBA00022832"/>
    </source>
</evidence>
<dbReference type="GO" id="GO:0005783">
    <property type="term" value="C:endoplasmic reticulum"/>
    <property type="evidence" value="ECO:0007669"/>
    <property type="project" value="TreeGrafter"/>
</dbReference>
<keyword evidence="7" id="KW-1185">Reference proteome</keyword>
<dbReference type="Pfam" id="PF23562">
    <property type="entry name" value="AMP-binding_C_3"/>
    <property type="match status" value="1"/>
</dbReference>
<evidence type="ECO:0000259" key="5">
    <source>
        <dbReference type="Pfam" id="PF00501"/>
    </source>
</evidence>
<dbReference type="GO" id="GO:0016020">
    <property type="term" value="C:membrane"/>
    <property type="evidence" value="ECO:0007669"/>
    <property type="project" value="TreeGrafter"/>
</dbReference>
<dbReference type="EMBL" id="LR899011">
    <property type="protein sequence ID" value="CAD7085704.1"/>
    <property type="molecule type" value="Genomic_DNA"/>
</dbReference>